<reference evidence="4 5" key="1">
    <citation type="submission" date="2019-02" db="EMBL/GenBank/DDBJ databases">
        <title>Genomic Encyclopedia of Type Strains, Phase IV (KMG-IV): sequencing the most valuable type-strain genomes for metagenomic binning, comparative biology and taxonomic classification.</title>
        <authorList>
            <person name="Goeker M."/>
        </authorList>
    </citation>
    <scope>NUCLEOTIDE SEQUENCE [LARGE SCALE GENOMIC DNA]</scope>
    <source>
        <strain evidence="4 5">DSM 18116</strain>
    </source>
</reference>
<comment type="caution">
    <text evidence="4">The sequence shown here is derived from an EMBL/GenBank/DDBJ whole genome shotgun (WGS) entry which is preliminary data.</text>
</comment>
<evidence type="ECO:0000313" key="5">
    <source>
        <dbReference type="Proteomes" id="UP000293874"/>
    </source>
</evidence>
<proteinExistence type="predicted"/>
<dbReference type="CDD" id="cd01081">
    <property type="entry name" value="Aldose_epim"/>
    <property type="match status" value="1"/>
</dbReference>
<dbReference type="PANTHER" id="PTHR10091:SF0">
    <property type="entry name" value="GALACTOSE MUTAROTASE"/>
    <property type="match status" value="1"/>
</dbReference>
<evidence type="ECO:0000256" key="2">
    <source>
        <dbReference type="ARBA" id="ARBA00011245"/>
    </source>
</evidence>
<dbReference type="GO" id="GO:0033499">
    <property type="term" value="P:galactose catabolic process via UDP-galactose, Leloir pathway"/>
    <property type="evidence" value="ECO:0007669"/>
    <property type="project" value="TreeGrafter"/>
</dbReference>
<organism evidence="4 5">
    <name type="scientific">Pseudobacter ginsenosidimutans</name>
    <dbReference type="NCBI Taxonomy" id="661488"/>
    <lineage>
        <taxon>Bacteria</taxon>
        <taxon>Pseudomonadati</taxon>
        <taxon>Bacteroidota</taxon>
        <taxon>Chitinophagia</taxon>
        <taxon>Chitinophagales</taxon>
        <taxon>Chitinophagaceae</taxon>
        <taxon>Pseudobacter</taxon>
    </lineage>
</organism>
<evidence type="ECO:0000313" key="4">
    <source>
        <dbReference type="EMBL" id="RZS72107.1"/>
    </source>
</evidence>
<keyword evidence="5" id="KW-1185">Reference proteome</keyword>
<dbReference type="Proteomes" id="UP000293874">
    <property type="component" value="Unassembled WGS sequence"/>
</dbReference>
<evidence type="ECO:0000256" key="3">
    <source>
        <dbReference type="ARBA" id="ARBA00022837"/>
    </source>
</evidence>
<dbReference type="RefSeq" id="WP_130542557.1">
    <property type="nucleotide sequence ID" value="NZ_CP042431.1"/>
</dbReference>
<accession>A0A4Q7MTZ6</accession>
<gene>
    <name evidence="4" type="ORF">EV199_4022</name>
</gene>
<protein>
    <submittedName>
        <fullName evidence="4">Aldose 1-epimerase</fullName>
    </submittedName>
</protein>
<comment type="cofactor">
    <cofactor evidence="1">
        <name>Ca(2+)</name>
        <dbReference type="ChEBI" id="CHEBI:29108"/>
    </cofactor>
</comment>
<dbReference type="InterPro" id="IPR014718">
    <property type="entry name" value="GH-type_carb-bd"/>
</dbReference>
<dbReference type="Gene3D" id="2.70.98.10">
    <property type="match status" value="1"/>
</dbReference>
<dbReference type="InterPro" id="IPR011013">
    <property type="entry name" value="Gal_mutarotase_sf_dom"/>
</dbReference>
<keyword evidence="3" id="KW-0106">Calcium</keyword>
<name>A0A4Q7MTZ6_9BACT</name>
<dbReference type="OrthoDB" id="9808779at2"/>
<dbReference type="GO" id="GO:0030246">
    <property type="term" value="F:carbohydrate binding"/>
    <property type="evidence" value="ECO:0007669"/>
    <property type="project" value="InterPro"/>
</dbReference>
<dbReference type="GO" id="GO:0006006">
    <property type="term" value="P:glucose metabolic process"/>
    <property type="evidence" value="ECO:0007669"/>
    <property type="project" value="TreeGrafter"/>
</dbReference>
<dbReference type="EMBL" id="SGXA01000002">
    <property type="protein sequence ID" value="RZS72107.1"/>
    <property type="molecule type" value="Genomic_DNA"/>
</dbReference>
<dbReference type="SUPFAM" id="SSF74650">
    <property type="entry name" value="Galactose mutarotase-like"/>
    <property type="match status" value="1"/>
</dbReference>
<sequence>MSFQIDRITDNDLELLRLQDKATDTTISILPAYGALLHGFDVPLNGGRFNIIDHYNGKADLEKDLAVSYKSAKLSPFACRLPDGQYNFDDKVYEFANRFGDGTAIHGLLFNKPFHLTDKFTDDQQAAVRLRYHYKKDDPGFPFEYMCEVKYALHPNRALQVETTVINLSDEFIPMQDGWHPYFRLGGKINQYEMQFRSDAMLESNEKIVPTGNTLYDDTFLNGATIGERFLDTCFLLDHEEGIPCCVLYNPENKLQLAFYTNARYPYLQIYTPDHRESIAIENLSGAPNSFNNGMGLIRMAPRQTLTFNLWYQLSIG</sequence>
<comment type="subunit">
    <text evidence="2">Monomer.</text>
</comment>
<dbReference type="Pfam" id="PF01263">
    <property type="entry name" value="Aldose_epim"/>
    <property type="match status" value="1"/>
</dbReference>
<dbReference type="GO" id="GO:0004034">
    <property type="term" value="F:aldose 1-epimerase activity"/>
    <property type="evidence" value="ECO:0007669"/>
    <property type="project" value="TreeGrafter"/>
</dbReference>
<dbReference type="InterPro" id="IPR008183">
    <property type="entry name" value="Aldose_1/G6P_1-epimerase"/>
</dbReference>
<evidence type="ECO:0000256" key="1">
    <source>
        <dbReference type="ARBA" id="ARBA00001913"/>
    </source>
</evidence>
<dbReference type="AlphaFoldDB" id="A0A4Q7MTZ6"/>
<dbReference type="PANTHER" id="PTHR10091">
    <property type="entry name" value="ALDOSE-1-EPIMERASE"/>
    <property type="match status" value="1"/>
</dbReference>